<accession>A0ABN9U192</accession>
<feature type="region of interest" description="Disordered" evidence="1">
    <location>
        <begin position="102"/>
        <end position="172"/>
    </location>
</feature>
<feature type="region of interest" description="Disordered" evidence="1">
    <location>
        <begin position="1"/>
        <end position="71"/>
    </location>
</feature>
<reference evidence="2" key="1">
    <citation type="submission" date="2023-10" db="EMBL/GenBank/DDBJ databases">
        <authorList>
            <person name="Chen Y."/>
            <person name="Shah S."/>
            <person name="Dougan E. K."/>
            <person name="Thang M."/>
            <person name="Chan C."/>
        </authorList>
    </citation>
    <scope>NUCLEOTIDE SEQUENCE [LARGE SCALE GENOMIC DNA]</scope>
</reference>
<protein>
    <submittedName>
        <fullName evidence="2">Uncharacterized protein</fullName>
    </submittedName>
</protein>
<gene>
    <name evidence="2" type="ORF">PCOR1329_LOCUS44296</name>
</gene>
<feature type="compositionally biased region" description="Low complexity" evidence="1">
    <location>
        <begin position="139"/>
        <end position="148"/>
    </location>
</feature>
<evidence type="ECO:0000313" key="2">
    <source>
        <dbReference type="EMBL" id="CAK0852546.1"/>
    </source>
</evidence>
<feature type="compositionally biased region" description="Basic residues" evidence="1">
    <location>
        <begin position="115"/>
        <end position="131"/>
    </location>
</feature>
<proteinExistence type="predicted"/>
<evidence type="ECO:0000256" key="1">
    <source>
        <dbReference type="SAM" id="MobiDB-lite"/>
    </source>
</evidence>
<dbReference type="Proteomes" id="UP001189429">
    <property type="component" value="Unassembled WGS sequence"/>
</dbReference>
<dbReference type="EMBL" id="CAUYUJ010015322">
    <property type="protein sequence ID" value="CAK0852546.1"/>
    <property type="molecule type" value="Genomic_DNA"/>
</dbReference>
<organism evidence="2 3">
    <name type="scientific">Prorocentrum cordatum</name>
    <dbReference type="NCBI Taxonomy" id="2364126"/>
    <lineage>
        <taxon>Eukaryota</taxon>
        <taxon>Sar</taxon>
        <taxon>Alveolata</taxon>
        <taxon>Dinophyceae</taxon>
        <taxon>Prorocentrales</taxon>
        <taxon>Prorocentraceae</taxon>
        <taxon>Prorocentrum</taxon>
    </lineage>
</organism>
<evidence type="ECO:0000313" key="3">
    <source>
        <dbReference type="Proteomes" id="UP001189429"/>
    </source>
</evidence>
<comment type="caution">
    <text evidence="2">The sequence shown here is derived from an EMBL/GenBank/DDBJ whole genome shotgun (WGS) entry which is preliminary data.</text>
</comment>
<feature type="non-terminal residue" evidence="2">
    <location>
        <position position="248"/>
    </location>
</feature>
<sequence>MCGPPAWQLVSSAGADGVSGGALPWRPQPARRRAERLPVSRANSDGRPGRGPRRARAAGGGGERQMDRQTRRIGLHRLWSLLAQPRPKASAAERDVWAAAATAGRRGRAAERQRQIRRPPGRRALVARRARGGSGRPSGRGQSPRSAPQPTARTGCRGRLAPSRPQRPPGLREELPALGAALPGPQEGWRILGLSGEHRRVILELHPREFGLHWSAAARTAGPRPRGRAPRQLLGRGSVAWPAAGRRL</sequence>
<keyword evidence="3" id="KW-1185">Reference proteome</keyword>
<name>A0ABN9U192_9DINO</name>